<feature type="coiled-coil region" evidence="4">
    <location>
        <begin position="52"/>
        <end position="86"/>
    </location>
</feature>
<evidence type="ECO:0000256" key="1">
    <source>
        <dbReference type="ARBA" id="ARBA00022614"/>
    </source>
</evidence>
<sequence>MDLVLLNETIDEILKRIPSLELETTGSSVGTRVSKSNIEGLTKALQIIQPMLKNLHLQSKEALASLRNLKNAINDIIDSLEELSIDYVLPQHKKLAFFKTADPRKDRFKAVNSKIKNVIVILQKVIDDECLKNTTTMSTQEAHEKIQDRELDPTAIGRQKEKKQIIDQLMPFRGSNVASIPDANDVSFFDANDVLNLEESDVASIPEASDVAPNPGASDVVPIPLVTIVGFAGIGKKELVRLICDDKEVKAHFGSPIRVRDLESDENGSPIRVHVVESVEKRVDDTNQKRYLVVMEDLETEIEEEDLKKLQAILTGRESAILITTSSKLVANNITATIRSNNNIAASFTSFRPHVLQELNEKESWSLFWRIRGPSSNDNMGEIERKIVTDCGGVPLLITFAAEFLNNRSGAAAANDIDYSREFLKKLKFEYYDKLSRLHKMCFAFCSLFPRDHLIDVQRLIHLLKAEGFGFLMDVNNTTVEENLSRYFNDFLQKPIFKDIEEDKCGVVRKCRMQPLMHDLACLVSDQEENIKVDPEGEKVHQGVLRASFDFSLDVSRGIPPSLYEKAKKLRAILLWKTQTLLPKEVKTSTSTCDKIIKYFKITLRMLDLHDIGIKTLPASISEMNSLRYLDLSFNTIEKLPSSITKLSNLQTLKLSQCYLLKELPTNIDELTNLNHLEIDGCLALTQMPEKIHKLNNSLQTLTSFVVSNEYPSGGLENLGKLNNLRDHLEISHLETSSLKLSENGDYLKEKKHLQHLTLRWDHEEEGDSSTKDMTTLECLKPHSDLRSIFLVGYKGTTLSTWFSSMQSLVKLSLCDCTSCIYLPQLDQLPKLRFVELLRLDNLAYIVKENGGDNDQDKQGTEVYFPSLEELTISDCPNLEGWWKNDTTKKEKSLPLFACLSKLHVYYCPKLICMPLFPGLDEELVLVGSSVKPLIDSIEYSKTRYNPFSKLKYMKIASIEESGSPPERWIKYFNSLEKLDIKDWKHLQSFPKGFGNLASLQSLNIENCQELDLDLSYDEWNGLKNLCSLTITENPKLKSLPSGVDKVTSLQDLQLRNCPQMTSLPETIGNLKLLEKLVISECDMLASLPKALINMLSMHTLIILDCTLLLPRCQPDIGDDWPQIARIQNKQIMKTNLNM</sequence>
<dbReference type="Gene3D" id="1.10.8.430">
    <property type="entry name" value="Helical domain of apoptotic protease-activating factors"/>
    <property type="match status" value="1"/>
</dbReference>
<dbReference type="SUPFAM" id="SSF52058">
    <property type="entry name" value="L domain-like"/>
    <property type="match status" value="1"/>
</dbReference>
<dbReference type="EMBL" id="ASHM01008375">
    <property type="protein sequence ID" value="PNY16262.1"/>
    <property type="molecule type" value="Genomic_DNA"/>
</dbReference>
<reference evidence="7 8" key="2">
    <citation type="journal article" date="2017" name="Front. Plant Sci.">
        <title>Gene Classification and Mining of Molecular Markers Useful in Red Clover (Trifolium pratense) Breeding.</title>
        <authorList>
            <person name="Istvanek J."/>
            <person name="Dluhosova J."/>
            <person name="Dluhos P."/>
            <person name="Patkova L."/>
            <person name="Nedelnik J."/>
            <person name="Repkova J."/>
        </authorList>
    </citation>
    <scope>NUCLEOTIDE SEQUENCE [LARGE SCALE GENOMIC DNA]</scope>
    <source>
        <strain evidence="8">cv. Tatra</strain>
        <tissue evidence="7">Young leaves</tissue>
    </source>
</reference>
<dbReference type="AlphaFoldDB" id="A0A2K3PLV4"/>
<dbReference type="PROSITE" id="PS51450">
    <property type="entry name" value="LRR"/>
    <property type="match status" value="1"/>
</dbReference>
<comment type="caution">
    <text evidence="7">The sequence shown here is derived from an EMBL/GenBank/DDBJ whole genome shotgun (WGS) entry which is preliminary data.</text>
</comment>
<dbReference type="Pfam" id="PF23559">
    <property type="entry name" value="WHD_DRP"/>
    <property type="match status" value="1"/>
</dbReference>
<dbReference type="Gene3D" id="3.80.10.10">
    <property type="entry name" value="Ribonuclease Inhibitor"/>
    <property type="match status" value="3"/>
</dbReference>
<evidence type="ECO:0000313" key="7">
    <source>
        <dbReference type="EMBL" id="PNY16262.1"/>
    </source>
</evidence>
<dbReference type="SUPFAM" id="SSF52047">
    <property type="entry name" value="RNI-like"/>
    <property type="match status" value="1"/>
</dbReference>
<dbReference type="GO" id="GO:0043531">
    <property type="term" value="F:ADP binding"/>
    <property type="evidence" value="ECO:0007669"/>
    <property type="project" value="InterPro"/>
</dbReference>
<dbReference type="PANTHER" id="PTHR36766:SF70">
    <property type="entry name" value="DISEASE RESISTANCE PROTEIN RGA4"/>
    <property type="match status" value="1"/>
</dbReference>
<dbReference type="Pfam" id="PF13855">
    <property type="entry name" value="LRR_8"/>
    <property type="match status" value="1"/>
</dbReference>
<keyword evidence="4" id="KW-0175">Coiled coil</keyword>
<evidence type="ECO:0000259" key="6">
    <source>
        <dbReference type="Pfam" id="PF25019"/>
    </source>
</evidence>
<evidence type="ECO:0000313" key="8">
    <source>
        <dbReference type="Proteomes" id="UP000236291"/>
    </source>
</evidence>
<evidence type="ECO:0000256" key="3">
    <source>
        <dbReference type="ARBA" id="ARBA00022821"/>
    </source>
</evidence>
<keyword evidence="2" id="KW-0677">Repeat</keyword>
<name>A0A2K3PLV4_TRIPR</name>
<dbReference type="InterPro" id="IPR058922">
    <property type="entry name" value="WHD_DRP"/>
</dbReference>
<dbReference type="SUPFAM" id="SSF52540">
    <property type="entry name" value="P-loop containing nucleoside triphosphate hydrolases"/>
    <property type="match status" value="1"/>
</dbReference>
<dbReference type="Proteomes" id="UP000236291">
    <property type="component" value="Unassembled WGS sequence"/>
</dbReference>
<organism evidence="7 8">
    <name type="scientific">Trifolium pratense</name>
    <name type="common">Red clover</name>
    <dbReference type="NCBI Taxonomy" id="57577"/>
    <lineage>
        <taxon>Eukaryota</taxon>
        <taxon>Viridiplantae</taxon>
        <taxon>Streptophyta</taxon>
        <taxon>Embryophyta</taxon>
        <taxon>Tracheophyta</taxon>
        <taxon>Spermatophyta</taxon>
        <taxon>Magnoliopsida</taxon>
        <taxon>eudicotyledons</taxon>
        <taxon>Gunneridae</taxon>
        <taxon>Pentapetalae</taxon>
        <taxon>rosids</taxon>
        <taxon>fabids</taxon>
        <taxon>Fabales</taxon>
        <taxon>Fabaceae</taxon>
        <taxon>Papilionoideae</taxon>
        <taxon>50 kb inversion clade</taxon>
        <taxon>NPAAA clade</taxon>
        <taxon>Hologalegina</taxon>
        <taxon>IRL clade</taxon>
        <taxon>Trifolieae</taxon>
        <taxon>Trifolium</taxon>
    </lineage>
</organism>
<dbReference type="InterPro" id="IPR001611">
    <property type="entry name" value="Leu-rich_rpt"/>
</dbReference>
<dbReference type="InterPro" id="IPR032675">
    <property type="entry name" value="LRR_dom_sf"/>
</dbReference>
<dbReference type="PRINTS" id="PR00364">
    <property type="entry name" value="DISEASERSIST"/>
</dbReference>
<keyword evidence="1" id="KW-0433">Leucine-rich repeat</keyword>
<dbReference type="Gene3D" id="3.40.50.300">
    <property type="entry name" value="P-loop containing nucleotide triphosphate hydrolases"/>
    <property type="match status" value="1"/>
</dbReference>
<feature type="domain" description="R13L1/DRL21-like LRR repeat region" evidence="6">
    <location>
        <begin position="716"/>
        <end position="837"/>
    </location>
</feature>
<reference evidence="7 8" key="1">
    <citation type="journal article" date="2014" name="Am. J. Bot.">
        <title>Genome assembly and annotation for red clover (Trifolium pratense; Fabaceae).</title>
        <authorList>
            <person name="Istvanek J."/>
            <person name="Jaros M."/>
            <person name="Krenek A."/>
            <person name="Repkova J."/>
        </authorList>
    </citation>
    <scope>NUCLEOTIDE SEQUENCE [LARGE SCALE GENOMIC DNA]</scope>
    <source>
        <strain evidence="8">cv. Tatra</strain>
        <tissue evidence="7">Young leaves</tissue>
    </source>
</reference>
<protein>
    <submittedName>
        <fullName evidence="7">Putative CC-NBS-LRR resistance protein</fullName>
    </submittedName>
</protein>
<dbReference type="InterPro" id="IPR042197">
    <property type="entry name" value="Apaf_helical"/>
</dbReference>
<feature type="domain" description="Disease resistance protein winged helix" evidence="5">
    <location>
        <begin position="448"/>
        <end position="521"/>
    </location>
</feature>
<evidence type="ECO:0000259" key="5">
    <source>
        <dbReference type="Pfam" id="PF23559"/>
    </source>
</evidence>
<dbReference type="InterPro" id="IPR056789">
    <property type="entry name" value="LRR_R13L1-DRL21"/>
</dbReference>
<dbReference type="STRING" id="57577.A0A2K3PLV4"/>
<dbReference type="InterPro" id="IPR027417">
    <property type="entry name" value="P-loop_NTPase"/>
</dbReference>
<proteinExistence type="predicted"/>
<dbReference type="Pfam" id="PF25019">
    <property type="entry name" value="LRR_R13L1-DRL21"/>
    <property type="match status" value="1"/>
</dbReference>
<dbReference type="PANTHER" id="PTHR36766">
    <property type="entry name" value="PLANT BROAD-SPECTRUM MILDEW RESISTANCE PROTEIN RPW8"/>
    <property type="match status" value="1"/>
</dbReference>
<gene>
    <name evidence="7" type="ORF">L195_g012977</name>
</gene>
<evidence type="ECO:0000256" key="2">
    <source>
        <dbReference type="ARBA" id="ARBA00022737"/>
    </source>
</evidence>
<evidence type="ECO:0000256" key="4">
    <source>
        <dbReference type="SAM" id="Coils"/>
    </source>
</evidence>
<accession>A0A2K3PLV4</accession>
<dbReference type="GO" id="GO:0006952">
    <property type="term" value="P:defense response"/>
    <property type="evidence" value="ECO:0007669"/>
    <property type="project" value="UniProtKB-KW"/>
</dbReference>
<keyword evidence="3" id="KW-0611">Plant defense</keyword>